<dbReference type="EMBL" id="JAJNCO010000025">
    <property type="protein sequence ID" value="MCD2114620.1"/>
    <property type="molecule type" value="Genomic_DNA"/>
</dbReference>
<comment type="catalytic activity">
    <reaction evidence="10">
        <text>2 reduced [2Fe-2S]-[ferredoxin] + NADP(+) + H(+) = 2 oxidized [2Fe-2S]-[ferredoxin] + NADPH</text>
        <dbReference type="Rhea" id="RHEA:20125"/>
        <dbReference type="Rhea" id="RHEA-COMP:10000"/>
        <dbReference type="Rhea" id="RHEA-COMP:10001"/>
        <dbReference type="ChEBI" id="CHEBI:15378"/>
        <dbReference type="ChEBI" id="CHEBI:33737"/>
        <dbReference type="ChEBI" id="CHEBI:33738"/>
        <dbReference type="ChEBI" id="CHEBI:57783"/>
        <dbReference type="ChEBI" id="CHEBI:58349"/>
        <dbReference type="EC" id="1.18.1.2"/>
    </reaction>
</comment>
<dbReference type="InterPro" id="IPR017896">
    <property type="entry name" value="4Fe4S_Fe-S-bd"/>
</dbReference>
<evidence type="ECO:0000256" key="11">
    <source>
        <dbReference type="SAM" id="MobiDB-lite"/>
    </source>
</evidence>
<dbReference type="PANTHER" id="PTHR48467">
    <property type="entry name" value="GLUTAMATE SYNTHASE 1 [NADH], CHLOROPLASTIC-LIKE"/>
    <property type="match status" value="1"/>
</dbReference>
<feature type="domain" description="4Fe-4S ferredoxin-type" evidence="12">
    <location>
        <begin position="1"/>
        <end position="29"/>
    </location>
</feature>
<evidence type="ECO:0000259" key="12">
    <source>
        <dbReference type="PROSITE" id="PS51379"/>
    </source>
</evidence>
<keyword evidence="9" id="KW-0411">Iron-sulfur</keyword>
<dbReference type="CDD" id="cd04410">
    <property type="entry name" value="DMSOR_beta-like"/>
    <property type="match status" value="1"/>
</dbReference>
<dbReference type="PRINTS" id="PR00419">
    <property type="entry name" value="ADXRDTASE"/>
</dbReference>
<name>A0AAW4XN53_RHORH</name>
<evidence type="ECO:0000256" key="6">
    <source>
        <dbReference type="ARBA" id="ARBA00022857"/>
    </source>
</evidence>
<organism evidence="13 14">
    <name type="scientific">Rhodococcus rhodochrous</name>
    <dbReference type="NCBI Taxonomy" id="1829"/>
    <lineage>
        <taxon>Bacteria</taxon>
        <taxon>Bacillati</taxon>
        <taxon>Actinomycetota</taxon>
        <taxon>Actinomycetes</taxon>
        <taxon>Mycobacteriales</taxon>
        <taxon>Nocardiaceae</taxon>
        <taxon>Rhodococcus</taxon>
    </lineage>
</organism>
<evidence type="ECO:0000256" key="1">
    <source>
        <dbReference type="ARBA" id="ARBA00001974"/>
    </source>
</evidence>
<evidence type="ECO:0000256" key="8">
    <source>
        <dbReference type="ARBA" id="ARBA00023004"/>
    </source>
</evidence>
<dbReference type="InterPro" id="IPR036188">
    <property type="entry name" value="FAD/NAD-bd_sf"/>
</dbReference>
<comment type="caution">
    <text evidence="13">The sequence shown here is derived from an EMBL/GenBank/DDBJ whole genome shotgun (WGS) entry which is preliminary data.</text>
</comment>
<evidence type="ECO:0000256" key="4">
    <source>
        <dbReference type="ARBA" id="ARBA00022723"/>
    </source>
</evidence>
<proteinExistence type="predicted"/>
<keyword evidence="4" id="KW-0479">Metal-binding</keyword>
<evidence type="ECO:0000256" key="2">
    <source>
        <dbReference type="ARBA" id="ARBA00013223"/>
    </source>
</evidence>
<keyword evidence="5" id="KW-0274">FAD</keyword>
<dbReference type="Pfam" id="PF00037">
    <property type="entry name" value="Fer4"/>
    <property type="match status" value="1"/>
</dbReference>
<dbReference type="Pfam" id="PF07992">
    <property type="entry name" value="Pyr_redox_2"/>
    <property type="match status" value="1"/>
</dbReference>
<evidence type="ECO:0000313" key="13">
    <source>
        <dbReference type="EMBL" id="MCD2114620.1"/>
    </source>
</evidence>
<dbReference type="PROSITE" id="PS51379">
    <property type="entry name" value="4FE4S_FER_2"/>
    <property type="match status" value="2"/>
</dbReference>
<keyword evidence="7" id="KW-0560">Oxidoreductase</keyword>
<dbReference type="Gene3D" id="3.30.70.20">
    <property type="match status" value="1"/>
</dbReference>
<reference evidence="13" key="1">
    <citation type="submission" date="2021-11" db="EMBL/GenBank/DDBJ databases">
        <title>Development of a sustainable strategy for remediation of hydrocarbon-contaminated territories based on the waste exchange concept.</title>
        <authorList>
            <person name="Elkin A."/>
        </authorList>
    </citation>
    <scope>NUCLEOTIDE SEQUENCE</scope>
    <source>
        <strain evidence="13">IEGM 757</strain>
    </source>
</reference>
<gene>
    <name evidence="13" type="ORF">LQ384_26310</name>
</gene>
<dbReference type="InterPro" id="IPR017900">
    <property type="entry name" value="4Fe4S_Fe_S_CS"/>
</dbReference>
<comment type="cofactor">
    <cofactor evidence="1">
        <name>FAD</name>
        <dbReference type="ChEBI" id="CHEBI:57692"/>
    </cofactor>
</comment>
<dbReference type="GO" id="GO:0051536">
    <property type="term" value="F:iron-sulfur cluster binding"/>
    <property type="evidence" value="ECO:0007669"/>
    <property type="project" value="UniProtKB-KW"/>
</dbReference>
<feature type="domain" description="4Fe-4S ferredoxin-type" evidence="12">
    <location>
        <begin position="37"/>
        <end position="66"/>
    </location>
</feature>
<dbReference type="GO" id="GO:0004324">
    <property type="term" value="F:ferredoxin-NADP+ reductase activity"/>
    <property type="evidence" value="ECO:0007669"/>
    <property type="project" value="UniProtKB-EC"/>
</dbReference>
<keyword evidence="3" id="KW-0285">Flavoprotein</keyword>
<dbReference type="Gene3D" id="3.40.50.720">
    <property type="entry name" value="NAD(P)-binding Rossmann-like Domain"/>
    <property type="match status" value="1"/>
</dbReference>
<dbReference type="Gene3D" id="3.50.50.60">
    <property type="entry name" value="FAD/NAD(P)-binding domain"/>
    <property type="match status" value="1"/>
</dbReference>
<evidence type="ECO:0000256" key="5">
    <source>
        <dbReference type="ARBA" id="ARBA00022827"/>
    </source>
</evidence>
<dbReference type="AlphaFoldDB" id="A0AAW4XN53"/>
<dbReference type="GO" id="GO:0046872">
    <property type="term" value="F:metal ion binding"/>
    <property type="evidence" value="ECO:0007669"/>
    <property type="project" value="UniProtKB-KW"/>
</dbReference>
<dbReference type="EC" id="1.18.1.2" evidence="2"/>
<accession>A0AAW4XN53</accession>
<sequence length="549" mass="59159">MTFVITQNCCNDASCVPVCPVNCIHPTPDEPGYATTEMLYIDPEACIECGACLDACPVGAIEPDYDLTDAALPFLELNSVYYRDPAHQGYAQVPYVAPAAHSWKDSGTLRVAIVGAGPASSYAVEHLLAQRGLDVQIDVFEKLMTPWGLLRHGVAPDHTATKKAAEAFTRSMRHRAVRVFFDVTVGTDITLSDLADRYHAVLYGVGAASDRRLNIPGEDLPGSMAATSLVAWYNGHPDGLEFEPDLSSERAIVVGNGNVALDVARILASNVDDLRKTDIAEHSLDVLAGSNIREIRVIGRRGADVAAFTTPELIGLRESLGPRLIRSAELGERSPDASVIAEYKRELIEKLPTQAPETDEPVVVLDFGQKVVEIVGNSAVQALRLEPTGGGSAVDVECGLVVRAIGYRSEPIPGLPFDSERAIVPNDEGRILDADGQTVKGVYVTGWVKRGPSGALGTNRRCARATVSSLLDDFRAGLLGEPAIVDDIAGQLPNALNFDDWRHLDSHEKSTGRTAGRLRLKTVNRDDQRAIVATREPRLSDETTRQGAE</sequence>
<dbReference type="Proteomes" id="UP001198630">
    <property type="component" value="Unassembled WGS sequence"/>
</dbReference>
<dbReference type="RefSeq" id="WP_230792582.1">
    <property type="nucleotide sequence ID" value="NZ_JAJNCO010000025.1"/>
</dbReference>
<feature type="region of interest" description="Disordered" evidence="11">
    <location>
        <begin position="529"/>
        <end position="549"/>
    </location>
</feature>
<evidence type="ECO:0000256" key="3">
    <source>
        <dbReference type="ARBA" id="ARBA00022630"/>
    </source>
</evidence>
<dbReference type="SUPFAM" id="SSF51971">
    <property type="entry name" value="Nucleotide-binding domain"/>
    <property type="match status" value="1"/>
</dbReference>
<keyword evidence="6" id="KW-0521">NADP</keyword>
<evidence type="ECO:0000256" key="9">
    <source>
        <dbReference type="ARBA" id="ARBA00023014"/>
    </source>
</evidence>
<dbReference type="PANTHER" id="PTHR48467:SF1">
    <property type="entry name" value="GLUTAMATE SYNTHASE 1 [NADH], CHLOROPLASTIC-LIKE"/>
    <property type="match status" value="1"/>
</dbReference>
<keyword evidence="8" id="KW-0408">Iron</keyword>
<dbReference type="SUPFAM" id="SSF54862">
    <property type="entry name" value="4Fe-4S ferredoxins"/>
    <property type="match status" value="1"/>
</dbReference>
<dbReference type="InterPro" id="IPR055275">
    <property type="entry name" value="Ferredox_Rdtase"/>
</dbReference>
<evidence type="ECO:0000256" key="10">
    <source>
        <dbReference type="ARBA" id="ARBA00047776"/>
    </source>
</evidence>
<evidence type="ECO:0000256" key="7">
    <source>
        <dbReference type="ARBA" id="ARBA00023002"/>
    </source>
</evidence>
<dbReference type="PROSITE" id="PS00198">
    <property type="entry name" value="4FE4S_FER_1"/>
    <property type="match status" value="1"/>
</dbReference>
<dbReference type="InterPro" id="IPR023753">
    <property type="entry name" value="FAD/NAD-binding_dom"/>
</dbReference>
<evidence type="ECO:0000313" key="14">
    <source>
        <dbReference type="Proteomes" id="UP001198630"/>
    </source>
</evidence>
<protein>
    <recommendedName>
        <fullName evidence="2">ferredoxin--NADP(+) reductase</fullName>
        <ecNumber evidence="2">1.18.1.2</ecNumber>
    </recommendedName>
</protein>